<evidence type="ECO:0000256" key="1">
    <source>
        <dbReference type="SAM" id="MobiDB-lite"/>
    </source>
</evidence>
<keyword evidence="3" id="KW-1185">Reference proteome</keyword>
<gene>
    <name evidence="2" type="ORF">BO82DRAFT_204034</name>
</gene>
<reference evidence="2 3" key="1">
    <citation type="submission" date="2016-12" db="EMBL/GenBank/DDBJ databases">
        <title>The genomes of Aspergillus section Nigri reveals drivers in fungal speciation.</title>
        <authorList>
            <consortium name="DOE Joint Genome Institute"/>
            <person name="Vesth T.C."/>
            <person name="Nybo J."/>
            <person name="Theobald S."/>
            <person name="Brandl J."/>
            <person name="Frisvad J.C."/>
            <person name="Nielsen K.F."/>
            <person name="Lyhne E.K."/>
            <person name="Kogle M.E."/>
            <person name="Kuo A."/>
            <person name="Riley R."/>
            <person name="Clum A."/>
            <person name="Nolan M."/>
            <person name="Lipzen A."/>
            <person name="Salamov A."/>
            <person name="Henrissat B."/>
            <person name="Wiebenga A."/>
            <person name="De Vries R.P."/>
            <person name="Grigoriev I.V."/>
            <person name="Mortensen U.H."/>
            <person name="Andersen M.R."/>
            <person name="Baker S.E."/>
        </authorList>
    </citation>
    <scope>NUCLEOTIDE SEQUENCE [LARGE SCALE GENOMIC DNA]</scope>
    <source>
        <strain evidence="2 3">CBS 121591</strain>
    </source>
</reference>
<feature type="compositionally biased region" description="Basic and acidic residues" evidence="1">
    <location>
        <begin position="20"/>
        <end position="56"/>
    </location>
</feature>
<dbReference type="Proteomes" id="UP000248340">
    <property type="component" value="Unassembled WGS sequence"/>
</dbReference>
<dbReference type="VEuPathDB" id="FungiDB:BO82DRAFT_204034"/>
<evidence type="ECO:0000313" key="2">
    <source>
        <dbReference type="EMBL" id="PYH76541.1"/>
    </source>
</evidence>
<name>A0A319BVZ9_9EURO</name>
<dbReference type="GeneID" id="37133372"/>
<protein>
    <submittedName>
        <fullName evidence="2">Uncharacterized protein</fullName>
    </submittedName>
</protein>
<evidence type="ECO:0000313" key="3">
    <source>
        <dbReference type="Proteomes" id="UP000248340"/>
    </source>
</evidence>
<dbReference type="AlphaFoldDB" id="A0A319BVZ9"/>
<sequence>MNCTTQGGARANEFAAAPRCTEKVRADNQDAPQKRIELKGLSRYEGKEGRKGKEGDPGFSDRGCKNQSTRKERQITPKEEWRREERGERGERKKQTRRPGEEGKKRADDGRDRRKEAKEKRQHQQSRVTVD</sequence>
<feature type="region of interest" description="Disordered" evidence="1">
    <location>
        <begin position="1"/>
        <end position="131"/>
    </location>
</feature>
<feature type="compositionally biased region" description="Basic and acidic residues" evidence="1">
    <location>
        <begin position="69"/>
        <end position="119"/>
    </location>
</feature>
<organism evidence="2 3">
    <name type="scientific">Aspergillus uvarum CBS 121591</name>
    <dbReference type="NCBI Taxonomy" id="1448315"/>
    <lineage>
        <taxon>Eukaryota</taxon>
        <taxon>Fungi</taxon>
        <taxon>Dikarya</taxon>
        <taxon>Ascomycota</taxon>
        <taxon>Pezizomycotina</taxon>
        <taxon>Eurotiomycetes</taxon>
        <taxon>Eurotiomycetidae</taxon>
        <taxon>Eurotiales</taxon>
        <taxon>Aspergillaceae</taxon>
        <taxon>Aspergillus</taxon>
        <taxon>Aspergillus subgen. Circumdati</taxon>
    </lineage>
</organism>
<dbReference type="EMBL" id="KZ821756">
    <property type="protein sequence ID" value="PYH76541.1"/>
    <property type="molecule type" value="Genomic_DNA"/>
</dbReference>
<proteinExistence type="predicted"/>
<dbReference type="RefSeq" id="XP_025486741.1">
    <property type="nucleotide sequence ID" value="XM_025630631.1"/>
</dbReference>
<accession>A0A319BVZ9</accession>